<name>A0A419Q4Y6_CLOSI</name>
<dbReference type="InParanoid" id="A0A419Q4Y6"/>
<sequence>MHQFISSRLQWAATYLSSPNHRWTKLWQLQPLYNKYTVAEYSSTAHGRFRPSWGPSGRLSPRVSVNLMFRSKQNCTKLAKYTHLLSTFDKYTQLQINLVFTEDSSESLVYGVPQLNVLHKGCLMFQLVGYSRYRSIFSQRKSVQFGFKQNIRLTESRGLRLPDEPQEGRNRSWAVEACSATFSSAAHIQWSCRDLNPGHLTCEASVLPLLHQRTLDATEFSCLNRRTCSHLSDVIGVPNPSNDDCPGCDDRLTRQSGLPIVHYEIEVVTVQVNAVASSRLPGWVPRDPACLGNLTALVQPSGGMAVRHRKGATAERCRVRTGVIEVITYYLIHLAIYDLTYITVNCLSTEGPAVSVTRDSAGVQMSLPPKPISVFRELRTI</sequence>
<protein>
    <submittedName>
        <fullName evidence="1">Uncharacterized protein</fullName>
    </submittedName>
</protein>
<evidence type="ECO:0000313" key="1">
    <source>
        <dbReference type="EMBL" id="KAG5450664.1"/>
    </source>
</evidence>
<organism evidence="1 2">
    <name type="scientific">Clonorchis sinensis</name>
    <name type="common">Chinese liver fluke</name>
    <dbReference type="NCBI Taxonomy" id="79923"/>
    <lineage>
        <taxon>Eukaryota</taxon>
        <taxon>Metazoa</taxon>
        <taxon>Spiralia</taxon>
        <taxon>Lophotrochozoa</taxon>
        <taxon>Platyhelminthes</taxon>
        <taxon>Trematoda</taxon>
        <taxon>Digenea</taxon>
        <taxon>Opisthorchiida</taxon>
        <taxon>Opisthorchiata</taxon>
        <taxon>Opisthorchiidae</taxon>
        <taxon>Clonorchis</taxon>
    </lineage>
</organism>
<proteinExistence type="predicted"/>
<gene>
    <name evidence="1" type="ORF">CSKR_108786</name>
</gene>
<dbReference type="EMBL" id="NIRI02000042">
    <property type="protein sequence ID" value="KAG5450664.1"/>
    <property type="molecule type" value="Genomic_DNA"/>
</dbReference>
<accession>A0A419Q4Y6</accession>
<dbReference type="AlphaFoldDB" id="A0A419Q4Y6"/>
<evidence type="ECO:0000313" key="2">
    <source>
        <dbReference type="Proteomes" id="UP000286415"/>
    </source>
</evidence>
<reference evidence="1 2" key="1">
    <citation type="journal article" date="2018" name="Biotechnol. Adv.">
        <title>Improved genomic resources and new bioinformatic workflow for the carcinogenic parasite Clonorchis sinensis: Biotechnological implications.</title>
        <authorList>
            <person name="Wang D."/>
            <person name="Korhonen P.K."/>
            <person name="Gasser R.B."/>
            <person name="Young N.D."/>
        </authorList>
    </citation>
    <scope>NUCLEOTIDE SEQUENCE [LARGE SCALE GENOMIC DNA]</scope>
    <source>
        <strain evidence="1">Cs-k2</strain>
    </source>
</reference>
<reference evidence="1 2" key="2">
    <citation type="journal article" date="2021" name="Genomics">
        <title>High-quality reference genome for Clonorchis sinensis.</title>
        <authorList>
            <person name="Young N.D."/>
            <person name="Stroehlein A.J."/>
            <person name="Kinkar L."/>
            <person name="Wang T."/>
            <person name="Sohn W.M."/>
            <person name="Chang B.C.H."/>
            <person name="Kaur P."/>
            <person name="Weisz D."/>
            <person name="Dudchenko O."/>
            <person name="Aiden E.L."/>
            <person name="Korhonen P.K."/>
            <person name="Gasser R.B."/>
        </authorList>
    </citation>
    <scope>NUCLEOTIDE SEQUENCE [LARGE SCALE GENOMIC DNA]</scope>
    <source>
        <strain evidence="1">Cs-k2</strain>
    </source>
</reference>
<dbReference type="Proteomes" id="UP000286415">
    <property type="component" value="Unassembled WGS sequence"/>
</dbReference>
<keyword evidence="2" id="KW-1185">Reference proteome</keyword>
<comment type="caution">
    <text evidence="1">The sequence shown here is derived from an EMBL/GenBank/DDBJ whole genome shotgun (WGS) entry which is preliminary data.</text>
</comment>